<evidence type="ECO:0000256" key="4">
    <source>
        <dbReference type="ARBA" id="ARBA00022964"/>
    </source>
</evidence>
<comment type="similarity">
    <text evidence="1">Belongs to the bacterial ring-hydroxylating dioxygenase alpha subunit family.</text>
</comment>
<dbReference type="GO" id="GO:0051213">
    <property type="term" value="F:dioxygenase activity"/>
    <property type="evidence" value="ECO:0007669"/>
    <property type="project" value="UniProtKB-KW"/>
</dbReference>
<dbReference type="InterPro" id="IPR015879">
    <property type="entry name" value="Ring_hydroxy_dOase_asu_C_dom"/>
</dbReference>
<dbReference type="SUPFAM" id="SSF50022">
    <property type="entry name" value="ISP domain"/>
    <property type="match status" value="1"/>
</dbReference>
<evidence type="ECO:0000313" key="10">
    <source>
        <dbReference type="EMBL" id="MBP2077580.1"/>
    </source>
</evidence>
<protein>
    <submittedName>
        <fullName evidence="10">p-cumate 2,3-dioxygenase alpha subunit</fullName>
        <ecNumber evidence="10">1.14.12.-</ecNumber>
    </submittedName>
</protein>
<dbReference type="Gene3D" id="2.102.10.10">
    <property type="entry name" value="Rieske [2Fe-2S] iron-sulphur domain"/>
    <property type="match status" value="1"/>
</dbReference>
<dbReference type="Proteomes" id="UP001138793">
    <property type="component" value="Unassembled WGS sequence"/>
</dbReference>
<organism evidence="10 11">
    <name type="scientific">Oceanobacillus polygoni</name>
    <dbReference type="NCBI Taxonomy" id="1235259"/>
    <lineage>
        <taxon>Bacteria</taxon>
        <taxon>Bacillati</taxon>
        <taxon>Bacillota</taxon>
        <taxon>Bacilli</taxon>
        <taxon>Bacillales</taxon>
        <taxon>Bacillaceae</taxon>
        <taxon>Oceanobacillus</taxon>
    </lineage>
</organism>
<evidence type="ECO:0000256" key="7">
    <source>
        <dbReference type="ARBA" id="ARBA00023014"/>
    </source>
</evidence>
<dbReference type="CDD" id="cd03469">
    <property type="entry name" value="Rieske_RO_Alpha_N"/>
    <property type="match status" value="1"/>
</dbReference>
<proteinExistence type="inferred from homology"/>
<evidence type="ECO:0000259" key="9">
    <source>
        <dbReference type="PROSITE" id="PS51296"/>
    </source>
</evidence>
<dbReference type="InterPro" id="IPR036922">
    <property type="entry name" value="Rieske_2Fe-2S_sf"/>
</dbReference>
<dbReference type="PROSITE" id="PS00570">
    <property type="entry name" value="RING_HYDROXYL_ALPHA"/>
    <property type="match status" value="1"/>
</dbReference>
<dbReference type="SUPFAM" id="SSF55961">
    <property type="entry name" value="Bet v1-like"/>
    <property type="match status" value="1"/>
</dbReference>
<dbReference type="EMBL" id="JAGGMB010000005">
    <property type="protein sequence ID" value="MBP2077580.1"/>
    <property type="molecule type" value="Genomic_DNA"/>
</dbReference>
<dbReference type="Gene3D" id="3.90.380.10">
    <property type="entry name" value="Naphthalene 1,2-dioxygenase Alpha Subunit, Chain A, domain 1"/>
    <property type="match status" value="1"/>
</dbReference>
<keyword evidence="8" id="KW-0520">NAD</keyword>
<sequence>MRTIIQDNKEKNEFLVHRSVFTDKEILARERASIFNKCWLFIGHETEIPNVGDYKRKKVGGRNLLFVHSQDGEIRALYNTCPHRGALVCRENEGNSRVFRCFYHAWSFKNDGQLVGMPGKDGFPEGFNDEGTKNMKVVNRLENYRGFMFVNFDDNAVSLDEYLGNAKEYIDLVVDQSEHGLEALGGVQQYSVRANWKLLAENSADLYHGMPTHKTYFDIKQAQDPNLKKVQLEGKGRSLDNGHGVIEYVAPWGRPVAQWTPIWDDDFKKDMEKIKARLVEQFGDERADRIANYNRNIIIFPNLVINDIMAVTARTFYPTSPGYIEVSGYALAPKGENDAHRLARNNNFLEFLGPGGFATPDDNEALELCQEAYNNNQEVEWNDISKGMVRGEENALATDELQMRSFWRHYNTRLQQSFKEEKEVVHK</sequence>
<evidence type="ECO:0000256" key="1">
    <source>
        <dbReference type="ARBA" id="ARBA00008751"/>
    </source>
</evidence>
<dbReference type="OrthoDB" id="9800776at2"/>
<keyword evidence="7" id="KW-0411">Iron-sulfur</keyword>
<accession>A0A9X0YRK2</accession>
<dbReference type="RefSeq" id="WP_149476237.1">
    <property type="nucleotide sequence ID" value="NZ_JAGGMB010000005.1"/>
</dbReference>
<dbReference type="GO" id="GO:0005506">
    <property type="term" value="F:iron ion binding"/>
    <property type="evidence" value="ECO:0007669"/>
    <property type="project" value="InterPro"/>
</dbReference>
<dbReference type="CDD" id="cd08879">
    <property type="entry name" value="RHO_alpha_C_AntDO-like"/>
    <property type="match status" value="1"/>
</dbReference>
<feature type="domain" description="Rieske" evidence="9">
    <location>
        <begin position="39"/>
        <end position="124"/>
    </location>
</feature>
<keyword evidence="4" id="KW-0223">Dioxygenase</keyword>
<keyword evidence="5 10" id="KW-0560">Oxidoreductase</keyword>
<dbReference type="PANTHER" id="PTHR43756:SF1">
    <property type="entry name" value="3-PHENYLPROPIONATE_CINNAMIC ACID DIOXYGENASE SUBUNIT ALPHA"/>
    <property type="match status" value="1"/>
</dbReference>
<evidence type="ECO:0000256" key="8">
    <source>
        <dbReference type="ARBA" id="ARBA00023027"/>
    </source>
</evidence>
<dbReference type="PANTHER" id="PTHR43756">
    <property type="entry name" value="CHOLINE MONOOXYGENASE, CHLOROPLASTIC"/>
    <property type="match status" value="1"/>
</dbReference>
<dbReference type="Pfam" id="PF00355">
    <property type="entry name" value="Rieske"/>
    <property type="match status" value="1"/>
</dbReference>
<evidence type="ECO:0000256" key="3">
    <source>
        <dbReference type="ARBA" id="ARBA00022723"/>
    </source>
</evidence>
<dbReference type="Pfam" id="PF00848">
    <property type="entry name" value="Ring_hydroxyl_A"/>
    <property type="match status" value="1"/>
</dbReference>
<dbReference type="EC" id="1.14.12.-" evidence="10"/>
<keyword evidence="11" id="KW-1185">Reference proteome</keyword>
<keyword evidence="3" id="KW-0479">Metal-binding</keyword>
<reference evidence="10" key="1">
    <citation type="submission" date="2021-03" db="EMBL/GenBank/DDBJ databases">
        <title>Genomic Encyclopedia of Type Strains, Phase IV (KMG-IV): sequencing the most valuable type-strain genomes for metagenomic binning, comparative biology and taxonomic classification.</title>
        <authorList>
            <person name="Goeker M."/>
        </authorList>
    </citation>
    <scope>NUCLEOTIDE SEQUENCE</scope>
    <source>
        <strain evidence="10">DSM 107338</strain>
    </source>
</reference>
<evidence type="ECO:0000256" key="6">
    <source>
        <dbReference type="ARBA" id="ARBA00023004"/>
    </source>
</evidence>
<evidence type="ECO:0000256" key="5">
    <source>
        <dbReference type="ARBA" id="ARBA00023002"/>
    </source>
</evidence>
<dbReference type="PRINTS" id="PR00090">
    <property type="entry name" value="RNGDIOXGNASE"/>
</dbReference>
<name>A0A9X0YRK2_9BACI</name>
<dbReference type="AlphaFoldDB" id="A0A9X0YRK2"/>
<dbReference type="InterPro" id="IPR001663">
    <property type="entry name" value="Rng_hydr_dOase-A"/>
</dbReference>
<dbReference type="GO" id="GO:0051537">
    <property type="term" value="F:2 iron, 2 sulfur cluster binding"/>
    <property type="evidence" value="ECO:0007669"/>
    <property type="project" value="UniProtKB-KW"/>
</dbReference>
<comment type="caution">
    <text evidence="10">The sequence shown here is derived from an EMBL/GenBank/DDBJ whole genome shotgun (WGS) entry which is preliminary data.</text>
</comment>
<keyword evidence="6" id="KW-0408">Iron</keyword>
<dbReference type="PROSITE" id="PS51296">
    <property type="entry name" value="RIESKE"/>
    <property type="match status" value="1"/>
</dbReference>
<dbReference type="GO" id="GO:0016705">
    <property type="term" value="F:oxidoreductase activity, acting on paired donors, with incorporation or reduction of molecular oxygen"/>
    <property type="evidence" value="ECO:0007669"/>
    <property type="project" value="UniProtKB-ARBA"/>
</dbReference>
<gene>
    <name evidence="10" type="ORF">J2Z64_001835</name>
</gene>
<dbReference type="GO" id="GO:0004497">
    <property type="term" value="F:monooxygenase activity"/>
    <property type="evidence" value="ECO:0007669"/>
    <property type="project" value="UniProtKB-ARBA"/>
</dbReference>
<keyword evidence="2" id="KW-0001">2Fe-2S</keyword>
<dbReference type="InterPro" id="IPR017941">
    <property type="entry name" value="Rieske_2Fe-2S"/>
</dbReference>
<dbReference type="InterPro" id="IPR015881">
    <property type="entry name" value="ARHD_Rieske_2Fe_2S"/>
</dbReference>
<evidence type="ECO:0000256" key="2">
    <source>
        <dbReference type="ARBA" id="ARBA00022714"/>
    </source>
</evidence>
<evidence type="ECO:0000313" key="11">
    <source>
        <dbReference type="Proteomes" id="UP001138793"/>
    </source>
</evidence>